<keyword evidence="2" id="KW-0732">Signal</keyword>
<feature type="chain" id="PRO_5002568122" evidence="2">
    <location>
        <begin position="26"/>
        <end position="59"/>
    </location>
</feature>
<feature type="signal peptide" evidence="2">
    <location>
        <begin position="1"/>
        <end position="25"/>
    </location>
</feature>
<gene>
    <name evidence="3" type="ORF">BN1723_004997</name>
</gene>
<feature type="region of interest" description="Disordered" evidence="1">
    <location>
        <begin position="29"/>
        <end position="59"/>
    </location>
</feature>
<evidence type="ECO:0000256" key="2">
    <source>
        <dbReference type="SAM" id="SignalP"/>
    </source>
</evidence>
<name>A0A0G4N365_VERLO</name>
<accession>A0A0G4N365</accession>
<sequence>MLARVGSPVCLPVCLLAFAVSPGPAALMHDGDDALDTRQGTCSKGGTRRHGGTRLKGHT</sequence>
<evidence type="ECO:0000313" key="4">
    <source>
        <dbReference type="Proteomes" id="UP000045706"/>
    </source>
</evidence>
<feature type="compositionally biased region" description="Basic residues" evidence="1">
    <location>
        <begin position="46"/>
        <end position="59"/>
    </location>
</feature>
<dbReference type="AlphaFoldDB" id="A0A0G4N365"/>
<proteinExistence type="predicted"/>
<dbReference type="Proteomes" id="UP000045706">
    <property type="component" value="Unassembled WGS sequence"/>
</dbReference>
<reference evidence="4" key="1">
    <citation type="submission" date="2015-05" db="EMBL/GenBank/DDBJ databases">
        <authorList>
            <person name="Fogelqvist Johan"/>
        </authorList>
    </citation>
    <scope>NUCLEOTIDE SEQUENCE [LARGE SCALE GENOMIC DNA]</scope>
</reference>
<protein>
    <submittedName>
        <fullName evidence="3">Uncharacterized protein</fullName>
    </submittedName>
</protein>
<evidence type="ECO:0000313" key="3">
    <source>
        <dbReference type="EMBL" id="CRK41056.1"/>
    </source>
</evidence>
<dbReference type="EMBL" id="CVQI01032385">
    <property type="protein sequence ID" value="CRK41056.1"/>
    <property type="molecule type" value="Genomic_DNA"/>
</dbReference>
<organism evidence="3 4">
    <name type="scientific">Verticillium longisporum</name>
    <name type="common">Verticillium dahliae var. longisporum</name>
    <dbReference type="NCBI Taxonomy" id="100787"/>
    <lineage>
        <taxon>Eukaryota</taxon>
        <taxon>Fungi</taxon>
        <taxon>Dikarya</taxon>
        <taxon>Ascomycota</taxon>
        <taxon>Pezizomycotina</taxon>
        <taxon>Sordariomycetes</taxon>
        <taxon>Hypocreomycetidae</taxon>
        <taxon>Glomerellales</taxon>
        <taxon>Plectosphaerellaceae</taxon>
        <taxon>Verticillium</taxon>
    </lineage>
</organism>
<evidence type="ECO:0000256" key="1">
    <source>
        <dbReference type="SAM" id="MobiDB-lite"/>
    </source>
</evidence>